<dbReference type="Proteomes" id="UP000829999">
    <property type="component" value="Chromosome 2"/>
</dbReference>
<dbReference type="InterPro" id="IPR011989">
    <property type="entry name" value="ARM-like"/>
</dbReference>
<dbReference type="EMBL" id="ODYU01001945">
    <property type="protein sequence ID" value="SOQ38847.1"/>
    <property type="molecule type" value="Genomic_DNA"/>
</dbReference>
<dbReference type="InterPro" id="IPR016024">
    <property type="entry name" value="ARM-type_fold"/>
</dbReference>
<organism evidence="2">
    <name type="scientific">Spodoptera frugiperda</name>
    <name type="common">Fall armyworm</name>
    <dbReference type="NCBI Taxonomy" id="7108"/>
    <lineage>
        <taxon>Eukaryota</taxon>
        <taxon>Metazoa</taxon>
        <taxon>Ecdysozoa</taxon>
        <taxon>Arthropoda</taxon>
        <taxon>Hexapoda</taxon>
        <taxon>Insecta</taxon>
        <taxon>Pterygota</taxon>
        <taxon>Neoptera</taxon>
        <taxon>Endopterygota</taxon>
        <taxon>Lepidoptera</taxon>
        <taxon>Glossata</taxon>
        <taxon>Ditrysia</taxon>
        <taxon>Noctuoidea</taxon>
        <taxon>Noctuidae</taxon>
        <taxon>Amphipyrinae</taxon>
        <taxon>Spodoptera</taxon>
    </lineage>
</organism>
<evidence type="ECO:0000313" key="2">
    <source>
        <dbReference type="EMBL" id="SOQ38847.1"/>
    </source>
</evidence>
<gene>
    <name evidence="4" type="primary">LOC118269277</name>
    <name evidence="2" type="ORF">SFRICE_007016</name>
</gene>
<dbReference type="GeneID" id="118269277"/>
<feature type="region of interest" description="Disordered" evidence="1">
    <location>
        <begin position="21"/>
        <end position="43"/>
    </location>
</feature>
<dbReference type="PANTHER" id="PTHR16356:SF1">
    <property type="entry name" value="TRANSMEMBRANE AND COILED-COIL DOMAIN-CONTAINING PROTEIN 6"/>
    <property type="match status" value="1"/>
</dbReference>
<dbReference type="AlphaFoldDB" id="A0A2H1VDE7"/>
<accession>A0A2H1VDE7</accession>
<dbReference type="Gene3D" id="1.25.10.10">
    <property type="entry name" value="Leucine-rich Repeat Variant"/>
    <property type="match status" value="1"/>
</dbReference>
<keyword evidence="3" id="KW-1185">Reference proteome</keyword>
<sequence length="338" mass="37822">MEEEEAIEGIRESSRNLLLMNRRQKRDAVSDEKRPLPNLRPNPDAVTQIANKLKTKSAVTASELRALKNSLIDDAANIEIILHTHGALRGIVRELSSHGLNKQYEAIGCCCNLGLGDSRAGLAVTKAAGPYLIAALDSLNADLAISSAWALGNLAGSGPKASEVLLAQGCVARLTHLLVCNYEDLRESVLYALVHLCNQLKDNLPPEYVTKILSILPRLRLTMSAHLLFILSCHREFKTCFQSYFLLDEFILKVLHFMSVSIEKSHDDPNIVYVFRLIANMNCVYTFDKFLSYFVDNDKMHVLKKLLETDQVNESVLWFLGNAYKCCSEHTVFKLILS</sequence>
<protein>
    <submittedName>
        <fullName evidence="2">SFRICE_007016</fullName>
    </submittedName>
    <submittedName>
        <fullName evidence="4">Uncharacterized protein LOC118269277</fullName>
    </submittedName>
</protein>
<reference evidence="2" key="1">
    <citation type="submission" date="2016-07" db="EMBL/GenBank/DDBJ databases">
        <authorList>
            <person name="Bretaudeau A."/>
        </authorList>
    </citation>
    <scope>NUCLEOTIDE SEQUENCE</scope>
    <source>
        <strain evidence="2">Rice</strain>
        <tissue evidence="2">Whole body</tissue>
    </source>
</reference>
<reference evidence="4" key="2">
    <citation type="submission" date="2025-04" db="UniProtKB">
        <authorList>
            <consortium name="RefSeq"/>
        </authorList>
    </citation>
    <scope>IDENTIFICATION</scope>
    <source>
        <tissue evidence="4">Whole larval tissue</tissue>
    </source>
</reference>
<dbReference type="PANTHER" id="PTHR16356">
    <property type="entry name" value="TRANSMEMBRANE AND COILED-COIL DOMAIN-CONTAINING PROTEIN 6 TMCO6"/>
    <property type="match status" value="1"/>
</dbReference>
<name>A0A2H1VDE7_SPOFR</name>
<evidence type="ECO:0000313" key="3">
    <source>
        <dbReference type="Proteomes" id="UP000829999"/>
    </source>
</evidence>
<dbReference type="SUPFAM" id="SSF48371">
    <property type="entry name" value="ARM repeat"/>
    <property type="match status" value="1"/>
</dbReference>
<evidence type="ECO:0000256" key="1">
    <source>
        <dbReference type="SAM" id="MobiDB-lite"/>
    </source>
</evidence>
<evidence type="ECO:0000313" key="4">
    <source>
        <dbReference type="RefSeq" id="XP_035440198.2"/>
    </source>
</evidence>
<dbReference type="OrthoDB" id="21522at2759"/>
<dbReference type="RefSeq" id="XP_035440198.2">
    <property type="nucleotide sequence ID" value="XM_035584305.2"/>
</dbReference>
<proteinExistence type="predicted"/>
<feature type="compositionally biased region" description="Basic and acidic residues" evidence="1">
    <location>
        <begin position="26"/>
        <end position="35"/>
    </location>
</feature>